<sequence>MMPQVRERGGGKGRRGDKQTQRAADLIAGQRGAFGRGGQQPPS</sequence>
<dbReference type="AlphaFoldDB" id="A0A061QRM4"/>
<feature type="compositionally biased region" description="Gly residues" evidence="1">
    <location>
        <begin position="32"/>
        <end position="43"/>
    </location>
</feature>
<gene>
    <name evidence="2" type="ORF">TSPGSL018_27226</name>
</gene>
<feature type="region of interest" description="Disordered" evidence="1">
    <location>
        <begin position="1"/>
        <end position="43"/>
    </location>
</feature>
<evidence type="ECO:0000313" key="2">
    <source>
        <dbReference type="EMBL" id="JAC61079.1"/>
    </source>
</evidence>
<proteinExistence type="predicted"/>
<name>A0A061QRM4_9CHLO</name>
<evidence type="ECO:0000256" key="1">
    <source>
        <dbReference type="SAM" id="MobiDB-lite"/>
    </source>
</evidence>
<dbReference type="EMBL" id="GBEZ01026086">
    <property type="protein sequence ID" value="JAC61079.1"/>
    <property type="molecule type" value="Transcribed_RNA"/>
</dbReference>
<reference evidence="2" key="1">
    <citation type="submission" date="2014-05" db="EMBL/GenBank/DDBJ databases">
        <title>The transcriptome of the halophilic microalga Tetraselmis sp. GSL018 isolated from the Great Salt Lake, Utah.</title>
        <authorList>
            <person name="Jinkerson R.E."/>
            <person name="D'Adamo S."/>
            <person name="Posewitz M.C."/>
        </authorList>
    </citation>
    <scope>NUCLEOTIDE SEQUENCE</scope>
    <source>
        <strain evidence="2">GSL018</strain>
    </source>
</reference>
<accession>A0A061QRM4</accession>
<organism evidence="2">
    <name type="scientific">Tetraselmis sp. GSL018</name>
    <dbReference type="NCBI Taxonomy" id="582737"/>
    <lineage>
        <taxon>Eukaryota</taxon>
        <taxon>Viridiplantae</taxon>
        <taxon>Chlorophyta</taxon>
        <taxon>core chlorophytes</taxon>
        <taxon>Chlorodendrophyceae</taxon>
        <taxon>Chlorodendrales</taxon>
        <taxon>Chlorodendraceae</taxon>
        <taxon>Tetraselmis</taxon>
    </lineage>
</organism>
<protein>
    <submittedName>
        <fullName evidence="2">Uncharacterized protein</fullName>
    </submittedName>
</protein>
<feature type="non-terminal residue" evidence="2">
    <location>
        <position position="43"/>
    </location>
</feature>
<feature type="compositionally biased region" description="Basic and acidic residues" evidence="1">
    <location>
        <begin position="1"/>
        <end position="20"/>
    </location>
</feature>